<dbReference type="GO" id="GO:0003824">
    <property type="term" value="F:catalytic activity"/>
    <property type="evidence" value="ECO:0007669"/>
    <property type="project" value="InterPro"/>
</dbReference>
<dbReference type="SUPFAM" id="SSF141673">
    <property type="entry name" value="MOSC N-terminal domain-like"/>
    <property type="match status" value="1"/>
</dbReference>
<dbReference type="GO" id="GO:0030151">
    <property type="term" value="F:molybdenum ion binding"/>
    <property type="evidence" value="ECO:0007669"/>
    <property type="project" value="InterPro"/>
</dbReference>
<reference evidence="1 2" key="1">
    <citation type="submission" date="2017-06" db="EMBL/GenBank/DDBJ databases">
        <title>Aedes aegypti genome working group (AGWG) sequencing and assembly.</title>
        <authorList>
            <consortium name="Aedes aegypti Genome Working Group (AGWG)"/>
            <person name="Matthews B.J."/>
        </authorList>
    </citation>
    <scope>NUCLEOTIDE SEQUENCE [LARGE SCALE GENOMIC DNA]</scope>
    <source>
        <strain evidence="1 2">LVP_AGWG</strain>
    </source>
</reference>
<dbReference type="Proteomes" id="UP000008820">
    <property type="component" value="Chromosome 1"/>
</dbReference>
<dbReference type="SUPFAM" id="SSF50800">
    <property type="entry name" value="PK beta-barrel domain-like"/>
    <property type="match status" value="1"/>
</dbReference>
<dbReference type="OrthoDB" id="17255at2759"/>
<keyword evidence="2" id="KW-1185">Reference proteome</keyword>
<dbReference type="GO" id="GO:0030170">
    <property type="term" value="F:pyridoxal phosphate binding"/>
    <property type="evidence" value="ECO:0007669"/>
    <property type="project" value="InterPro"/>
</dbReference>
<dbReference type="Pfam" id="PF03473">
    <property type="entry name" value="MOSC"/>
    <property type="match status" value="1"/>
</dbReference>
<protein>
    <submittedName>
        <fullName evidence="1">Uncharacterized protein</fullName>
    </submittedName>
</protein>
<accession>A0A1S4G1F0</accession>
<dbReference type="VEuPathDB" id="VectorBase:AAEL014275"/>
<gene>
    <name evidence="1" type="primary">5564012</name>
</gene>
<dbReference type="InParanoid" id="A0A1S4G1F0"/>
<evidence type="ECO:0000313" key="2">
    <source>
        <dbReference type="Proteomes" id="UP000008820"/>
    </source>
</evidence>
<dbReference type="InterPro" id="IPR005303">
    <property type="entry name" value="MOCOS_middle"/>
</dbReference>
<dbReference type="PANTHER" id="PTHR14237:SF19">
    <property type="entry name" value="MITOCHONDRIAL AMIDOXIME REDUCING COMPONENT 1"/>
    <property type="match status" value="1"/>
</dbReference>
<proteinExistence type="predicted"/>
<dbReference type="PROSITE" id="PS51340">
    <property type="entry name" value="MOSC"/>
    <property type="match status" value="1"/>
</dbReference>
<dbReference type="EnsemblMetazoa" id="AAEL014275-RA">
    <property type="protein sequence ID" value="AAEL014275-PA"/>
    <property type="gene ID" value="AAEL014275"/>
</dbReference>
<dbReference type="InterPro" id="IPR005302">
    <property type="entry name" value="MoCF_Sase_C"/>
</dbReference>
<sequence length="326" mass="36536">MFSKLVEEFSGLSPSRQALLVAAGVGTIAVGAVGACHIKKRIDNTPPKLWRRVGEINEIYVFPIKSCAPIRMSRVKCSDLGPQRNMMRDRIFMVTNLEGKWVTARQKPKMVLIQPQFDDGYKQMTLSAPGMDDITIPVGALFEQKPIKGVVWGETVPTVDCGDEVAKWLSTYLLEKPEGYRLRFYPLDKTSRVKSDDDSGALQDETSYMLFNTATVEDLNTRLDKKVSVLQFRPNFVVKGPPAYAEDDWRWVKIGSTVFKYVKPCLRCVFTNIDPEKGSSSVEGQPLKTLKSYRRKPEFGEAPAFGIHLGLRVPGEVSLGDPVYYG</sequence>
<evidence type="ECO:0000313" key="1">
    <source>
        <dbReference type="EnsemblMetazoa" id="AAEL014275-PA"/>
    </source>
</evidence>
<dbReference type="PANTHER" id="PTHR14237">
    <property type="entry name" value="MOLYBDOPTERIN COFACTOR SULFURASE MOSC"/>
    <property type="match status" value="1"/>
</dbReference>
<dbReference type="Pfam" id="PF03476">
    <property type="entry name" value="MOSC_N"/>
    <property type="match status" value="1"/>
</dbReference>
<dbReference type="InterPro" id="IPR011037">
    <property type="entry name" value="Pyrv_Knase-like_insert_dom_sf"/>
</dbReference>
<dbReference type="AlphaFoldDB" id="A0A1S4G1F0"/>
<name>A0A1S4G1F0_AEDAE</name>
<organism evidence="1 2">
    <name type="scientific">Aedes aegypti</name>
    <name type="common">Yellowfever mosquito</name>
    <name type="synonym">Culex aegypti</name>
    <dbReference type="NCBI Taxonomy" id="7159"/>
    <lineage>
        <taxon>Eukaryota</taxon>
        <taxon>Metazoa</taxon>
        <taxon>Ecdysozoa</taxon>
        <taxon>Arthropoda</taxon>
        <taxon>Hexapoda</taxon>
        <taxon>Insecta</taxon>
        <taxon>Pterygota</taxon>
        <taxon>Neoptera</taxon>
        <taxon>Endopterygota</taxon>
        <taxon>Diptera</taxon>
        <taxon>Nematocera</taxon>
        <taxon>Culicoidea</taxon>
        <taxon>Culicidae</taxon>
        <taxon>Culicinae</taxon>
        <taxon>Aedini</taxon>
        <taxon>Aedes</taxon>
        <taxon>Stegomyia</taxon>
    </lineage>
</organism>
<dbReference type="FunCoup" id="A0A1S4G1F0">
    <property type="interactions" value="40"/>
</dbReference>
<reference evidence="1" key="2">
    <citation type="submission" date="2020-05" db="UniProtKB">
        <authorList>
            <consortium name="EnsemblMetazoa"/>
        </authorList>
    </citation>
    <scope>IDENTIFICATION</scope>
    <source>
        <strain evidence="1">LVP_AGWG</strain>
    </source>
</reference>